<protein>
    <recommendedName>
        <fullName evidence="3">NADPH-dependent FMN reductase-like domain-containing protein</fullName>
    </recommendedName>
</protein>
<evidence type="ECO:0000256" key="2">
    <source>
        <dbReference type="ARBA" id="ARBA00022643"/>
    </source>
</evidence>
<dbReference type="EMBL" id="MFIV01000240">
    <property type="protein sequence ID" value="OGF97127.1"/>
    <property type="molecule type" value="Genomic_DNA"/>
</dbReference>
<dbReference type="InterPro" id="IPR051796">
    <property type="entry name" value="ISF_SsuE-like"/>
</dbReference>
<dbReference type="InterPro" id="IPR005025">
    <property type="entry name" value="FMN_Rdtase-like_dom"/>
</dbReference>
<evidence type="ECO:0000256" key="1">
    <source>
        <dbReference type="ARBA" id="ARBA00022630"/>
    </source>
</evidence>
<accession>A0A1F5YA96</accession>
<dbReference type="InterPro" id="IPR029039">
    <property type="entry name" value="Flavoprotein-like_sf"/>
</dbReference>
<dbReference type="GO" id="GO:0016491">
    <property type="term" value="F:oxidoreductase activity"/>
    <property type="evidence" value="ECO:0007669"/>
    <property type="project" value="InterPro"/>
</dbReference>
<evidence type="ECO:0000259" key="3">
    <source>
        <dbReference type="Pfam" id="PF03358"/>
    </source>
</evidence>
<dbReference type="Proteomes" id="UP000176992">
    <property type="component" value="Unassembled WGS sequence"/>
</dbReference>
<evidence type="ECO:0000313" key="4">
    <source>
        <dbReference type="EMBL" id="OGF97127.1"/>
    </source>
</evidence>
<organism evidence="4 5">
    <name type="scientific">Candidatus Glassbacteria bacterium GWA2_58_10</name>
    <dbReference type="NCBI Taxonomy" id="1817865"/>
    <lineage>
        <taxon>Bacteria</taxon>
        <taxon>Candidatus Glassiibacteriota</taxon>
    </lineage>
</organism>
<dbReference type="SUPFAM" id="SSF52218">
    <property type="entry name" value="Flavoproteins"/>
    <property type="match status" value="1"/>
</dbReference>
<comment type="caution">
    <text evidence="4">The sequence shown here is derived from an EMBL/GenBank/DDBJ whole genome shotgun (WGS) entry which is preliminary data.</text>
</comment>
<name>A0A1F5YA96_9BACT</name>
<dbReference type="PANTHER" id="PTHR43278">
    <property type="entry name" value="NAD(P)H-DEPENDENT FMN-CONTAINING OXIDOREDUCTASE YWQN-RELATED"/>
    <property type="match status" value="1"/>
</dbReference>
<keyword evidence="2" id="KW-0288">FMN</keyword>
<dbReference type="AlphaFoldDB" id="A0A1F5YA96"/>
<gene>
    <name evidence="4" type="ORF">A2Z86_12415</name>
</gene>
<feature type="domain" description="NADPH-dependent FMN reductase-like" evidence="3">
    <location>
        <begin position="1"/>
        <end position="103"/>
    </location>
</feature>
<keyword evidence="1" id="KW-0285">Flavoprotein</keyword>
<dbReference type="Gene3D" id="3.40.50.360">
    <property type="match status" value="1"/>
</dbReference>
<reference evidence="4 5" key="1">
    <citation type="journal article" date="2016" name="Nat. Commun.">
        <title>Thousands of microbial genomes shed light on interconnected biogeochemical processes in an aquifer system.</title>
        <authorList>
            <person name="Anantharaman K."/>
            <person name="Brown C.T."/>
            <person name="Hug L.A."/>
            <person name="Sharon I."/>
            <person name="Castelle C.J."/>
            <person name="Probst A.J."/>
            <person name="Thomas B.C."/>
            <person name="Singh A."/>
            <person name="Wilkins M.J."/>
            <person name="Karaoz U."/>
            <person name="Brodie E.L."/>
            <person name="Williams K.H."/>
            <person name="Hubbard S.S."/>
            <person name="Banfield J.F."/>
        </authorList>
    </citation>
    <scope>NUCLEOTIDE SEQUENCE [LARGE SCALE GENOMIC DNA]</scope>
</reference>
<proteinExistence type="predicted"/>
<sequence>MKIVVLNGSPDSRRFELDCYLAELEGLLETRGHVVKSFELRAMNIGHCTGCWGCWVKTPGECVIRDDSQKVCRAAINSDLLLFASPVIMGFTSAVLKKISDRLLPLLHPYFEIDRGEIHHRKRYERYPAVGLLLERATDTDEEDLELIRDIYARMALDFKSELKFTGLTGNPAEEAADALDRL</sequence>
<evidence type="ECO:0000313" key="5">
    <source>
        <dbReference type="Proteomes" id="UP000176992"/>
    </source>
</evidence>
<dbReference type="PANTHER" id="PTHR43278:SF2">
    <property type="entry name" value="IRON-SULFUR FLAVOPROTEIN"/>
    <property type="match status" value="1"/>
</dbReference>
<dbReference type="Pfam" id="PF03358">
    <property type="entry name" value="FMN_red"/>
    <property type="match status" value="1"/>
</dbReference>